<name>A0A1F2P4B4_9EURY</name>
<dbReference type="EMBL" id="LYOR01000005">
    <property type="protein sequence ID" value="OFV66003.1"/>
    <property type="molecule type" value="Genomic_DNA"/>
</dbReference>
<evidence type="ECO:0000313" key="3">
    <source>
        <dbReference type="Proteomes" id="UP000185779"/>
    </source>
</evidence>
<dbReference type="Proteomes" id="UP000185779">
    <property type="component" value="Unassembled WGS sequence"/>
</dbReference>
<protein>
    <recommendedName>
        <fullName evidence="4">Phosphohydrolase</fullName>
    </recommendedName>
</protein>
<evidence type="ECO:0008006" key="4">
    <source>
        <dbReference type="Google" id="ProtNLM"/>
    </source>
</evidence>
<accession>A0A1F2P4B4</accession>
<dbReference type="AlphaFoldDB" id="A0A1F2P4B4"/>
<comment type="caution">
    <text evidence="2">The sequence shown here is derived from an EMBL/GenBank/DDBJ whole genome shotgun (WGS) entry which is preliminary data.</text>
</comment>
<dbReference type="Proteomes" id="UP000885936">
    <property type="component" value="Unassembled WGS sequence"/>
</dbReference>
<reference evidence="2 3" key="1">
    <citation type="submission" date="2016-05" db="EMBL/GenBank/DDBJ databases">
        <title>Microbial consortia oxidize butane by reversing methanogenesis.</title>
        <authorList>
            <person name="Laso-Perez R."/>
            <person name="Richter M."/>
            <person name="Wegener G."/>
            <person name="Musat F."/>
        </authorList>
    </citation>
    <scope>NUCLEOTIDE SEQUENCE [LARGE SCALE GENOMIC DNA]</scope>
    <source>
        <strain evidence="2">BOX1</strain>
    </source>
</reference>
<sequence>MIDACPGAVDFTDPKPIFVRCECGREVEIWTDEMSAECECGRTVKRDMKSACYLWCEYAAECIGEENLRRIKDGKRE</sequence>
<gene>
    <name evidence="1" type="ORF">ENI32_01245</name>
    <name evidence="2" type="ORF">SBU_001185</name>
</gene>
<keyword evidence="3" id="KW-1185">Reference proteome</keyword>
<dbReference type="EMBL" id="DRIE01000019">
    <property type="protein sequence ID" value="HEC56501.1"/>
    <property type="molecule type" value="Genomic_DNA"/>
</dbReference>
<organism evidence="2 3">
    <name type="scientific">Candidatus Syntropharchaeum butanivorans</name>
    <dbReference type="NCBI Taxonomy" id="1839936"/>
    <lineage>
        <taxon>Archaea</taxon>
        <taxon>Methanobacteriati</taxon>
        <taxon>Methanobacteriota</taxon>
        <taxon>Stenosarchaea group</taxon>
        <taxon>Methanomicrobia</taxon>
        <taxon>Methanosarcinales</taxon>
        <taxon>ANME-2 cluster</taxon>
        <taxon>Candidatus Syntropharchaeum</taxon>
    </lineage>
</organism>
<evidence type="ECO:0000313" key="1">
    <source>
        <dbReference type="EMBL" id="HEC56501.1"/>
    </source>
</evidence>
<proteinExistence type="predicted"/>
<dbReference type="STRING" id="1839936.SBU_001185"/>
<reference evidence="1" key="2">
    <citation type="journal article" date="2020" name="mSystems">
        <title>Genome- and Community-Level Interaction Insights into Carbon Utilization and Element Cycling Functions of Hydrothermarchaeota in Hydrothermal Sediment.</title>
        <authorList>
            <person name="Zhou Z."/>
            <person name="Liu Y."/>
            <person name="Xu W."/>
            <person name="Pan J."/>
            <person name="Luo Z.H."/>
            <person name="Li M."/>
        </authorList>
    </citation>
    <scope>NUCLEOTIDE SEQUENCE [LARGE SCALE GENOMIC DNA]</scope>
    <source>
        <strain evidence="1">HyVt-386</strain>
    </source>
</reference>
<evidence type="ECO:0000313" key="2">
    <source>
        <dbReference type="EMBL" id="OFV66003.1"/>
    </source>
</evidence>